<protein>
    <submittedName>
        <fullName evidence="2">Helix-turn-helix domain-containing protein</fullName>
    </submittedName>
</protein>
<dbReference type="InterPro" id="IPR036388">
    <property type="entry name" value="WH-like_DNA-bd_sf"/>
</dbReference>
<dbReference type="SUPFAM" id="SSF46785">
    <property type="entry name" value="Winged helix' DNA-binding domain"/>
    <property type="match status" value="1"/>
</dbReference>
<evidence type="ECO:0000313" key="3">
    <source>
        <dbReference type="Proteomes" id="UP001595974"/>
    </source>
</evidence>
<dbReference type="Pfam" id="PF13730">
    <property type="entry name" value="HTH_36"/>
    <property type="match status" value="1"/>
</dbReference>
<name>A0ABW1APC8_9RHOO</name>
<evidence type="ECO:0000313" key="2">
    <source>
        <dbReference type="EMBL" id="MFC5769088.1"/>
    </source>
</evidence>
<feature type="region of interest" description="Disordered" evidence="1">
    <location>
        <begin position="144"/>
        <end position="165"/>
    </location>
</feature>
<dbReference type="Gene3D" id="1.10.10.10">
    <property type="entry name" value="Winged helix-like DNA-binding domain superfamily/Winged helix DNA-binding domain"/>
    <property type="match status" value="1"/>
</dbReference>
<reference evidence="3" key="1">
    <citation type="journal article" date="2019" name="Int. J. Syst. Evol. Microbiol.">
        <title>The Global Catalogue of Microorganisms (GCM) 10K type strain sequencing project: providing services to taxonomists for standard genome sequencing and annotation.</title>
        <authorList>
            <consortium name="The Broad Institute Genomics Platform"/>
            <consortium name="The Broad Institute Genome Sequencing Center for Infectious Disease"/>
            <person name="Wu L."/>
            <person name="Ma J."/>
        </authorList>
    </citation>
    <scope>NUCLEOTIDE SEQUENCE [LARGE SCALE GENOMIC DNA]</scope>
    <source>
        <strain evidence="3">SHR3</strain>
    </source>
</reference>
<sequence length="165" mass="18566">MATSSSAPKRATVVPLRKTKADQVSDKKWGKAVMKLGFCIIPSMLLRAQQRLGLNPTQLAVLLQLADYWWSQDRKPYPSKQALSDRLGLGPRQIQRYIAELEAAGLVKRIERRAVHRGKLSNEYDLSGLVDHLKKLAPEIEEANELKRQATRRGGLPKRQDGEGK</sequence>
<gene>
    <name evidence="2" type="ORF">ACFPTN_06850</name>
</gene>
<dbReference type="RefSeq" id="WP_096451872.1">
    <property type="nucleotide sequence ID" value="NZ_JBHSOG010000024.1"/>
</dbReference>
<dbReference type="Proteomes" id="UP001595974">
    <property type="component" value="Unassembled WGS sequence"/>
</dbReference>
<dbReference type="EMBL" id="JBHSOG010000024">
    <property type="protein sequence ID" value="MFC5769088.1"/>
    <property type="molecule type" value="Genomic_DNA"/>
</dbReference>
<dbReference type="InterPro" id="IPR036390">
    <property type="entry name" value="WH_DNA-bd_sf"/>
</dbReference>
<organism evidence="2 3">
    <name type="scientific">Thauera sinica</name>
    <dbReference type="NCBI Taxonomy" id="2665146"/>
    <lineage>
        <taxon>Bacteria</taxon>
        <taxon>Pseudomonadati</taxon>
        <taxon>Pseudomonadota</taxon>
        <taxon>Betaproteobacteria</taxon>
        <taxon>Rhodocyclales</taxon>
        <taxon>Zoogloeaceae</taxon>
        <taxon>Thauera</taxon>
    </lineage>
</organism>
<evidence type="ECO:0000256" key="1">
    <source>
        <dbReference type="SAM" id="MobiDB-lite"/>
    </source>
</evidence>
<proteinExistence type="predicted"/>
<comment type="caution">
    <text evidence="2">The sequence shown here is derived from an EMBL/GenBank/DDBJ whole genome shotgun (WGS) entry which is preliminary data.</text>
</comment>
<keyword evidence="3" id="KW-1185">Reference proteome</keyword>
<accession>A0ABW1APC8</accession>